<feature type="binding site" evidence="10">
    <location>
        <begin position="113"/>
        <end position="116"/>
    </location>
    <ligand>
        <name>GTP</name>
        <dbReference type="ChEBI" id="CHEBI:37565"/>
    </ligand>
</feature>
<dbReference type="Gene3D" id="1.10.40.50">
    <property type="entry name" value="Probable gtpase engc, domain 3"/>
    <property type="match status" value="1"/>
</dbReference>
<comment type="caution">
    <text evidence="13">The sequence shown here is derived from an EMBL/GenBank/DDBJ whole genome shotgun (WGS) entry which is preliminary data.</text>
</comment>
<dbReference type="Pfam" id="PF16745">
    <property type="entry name" value="RsgA_N"/>
    <property type="match status" value="1"/>
</dbReference>
<evidence type="ECO:0000256" key="1">
    <source>
        <dbReference type="ARBA" id="ARBA00022490"/>
    </source>
</evidence>
<evidence type="ECO:0000259" key="11">
    <source>
        <dbReference type="PROSITE" id="PS50936"/>
    </source>
</evidence>
<keyword evidence="4 10" id="KW-0699">rRNA-binding</keyword>
<keyword evidence="6 10" id="KW-0378">Hydrolase</keyword>
<dbReference type="HAMAP" id="MF_01820">
    <property type="entry name" value="GTPase_RsgA"/>
    <property type="match status" value="1"/>
</dbReference>
<dbReference type="GO" id="GO:0019843">
    <property type="term" value="F:rRNA binding"/>
    <property type="evidence" value="ECO:0007669"/>
    <property type="project" value="UniProtKB-KW"/>
</dbReference>
<evidence type="ECO:0000313" key="13">
    <source>
        <dbReference type="EMBL" id="EHI55851.1"/>
    </source>
</evidence>
<feature type="binding site" evidence="10">
    <location>
        <position position="249"/>
    </location>
    <ligand>
        <name>Zn(2+)</name>
        <dbReference type="ChEBI" id="CHEBI:29105"/>
    </ligand>
</feature>
<proteinExistence type="inferred from homology"/>
<keyword evidence="7 10" id="KW-0862">Zinc</keyword>
<feature type="binding site" evidence="10">
    <location>
        <position position="251"/>
    </location>
    <ligand>
        <name>Zn(2+)</name>
        <dbReference type="ChEBI" id="CHEBI:29105"/>
    </ligand>
</feature>
<dbReference type="Pfam" id="PF03193">
    <property type="entry name" value="RsgA_GTPase"/>
    <property type="match status" value="1"/>
</dbReference>
<feature type="domain" description="EngC GTPase" evidence="11">
    <location>
        <begin position="73"/>
        <end position="218"/>
    </location>
</feature>
<sequence>MEGKIIKGIAGFYYVLYGGDIYECRAKGLFRRNDIKPLVGDNAEFEILDAAGKNGNIINILPRKNELLRPAAANIDIILTVLSFFKPKPQLCMLDKYLISIKLQGFDAAILWNKNDLSPDIPDYVKAYKRAGYENIVISASDGYGMEDLRAFLKGKTTLFAGPSGVGKSSITNRLFPMADMQTGEISRKIERGKHTTRHSQVFIVDKTTCIFDTPGFTSVSLEGLEKESLREYYPEFTKPGKKCRFALCSHISEPGCAVKQALDDNTVSRLRYDNYVKIYNELANKRRY</sequence>
<dbReference type="InterPro" id="IPR010914">
    <property type="entry name" value="RsgA_GTPase_dom"/>
</dbReference>
<dbReference type="PANTHER" id="PTHR32120">
    <property type="entry name" value="SMALL RIBOSOMAL SUBUNIT BIOGENESIS GTPASE RSGA"/>
    <property type="match status" value="1"/>
</dbReference>
<dbReference type="SUPFAM" id="SSF52540">
    <property type="entry name" value="P-loop containing nucleoside triphosphate hydrolases"/>
    <property type="match status" value="1"/>
</dbReference>
<evidence type="ECO:0000256" key="7">
    <source>
        <dbReference type="ARBA" id="ARBA00022833"/>
    </source>
</evidence>
<dbReference type="CDD" id="cd04466">
    <property type="entry name" value="S1_YloQ_GTPase"/>
    <property type="match status" value="1"/>
</dbReference>
<evidence type="ECO:0000256" key="9">
    <source>
        <dbReference type="ARBA" id="ARBA00023134"/>
    </source>
</evidence>
<keyword evidence="14" id="KW-1185">Reference proteome</keyword>
<keyword evidence="2 10" id="KW-0690">Ribosome biogenesis</keyword>
<dbReference type="InterPro" id="IPR031944">
    <property type="entry name" value="RsgA_N"/>
</dbReference>
<evidence type="ECO:0000256" key="8">
    <source>
        <dbReference type="ARBA" id="ARBA00022884"/>
    </source>
</evidence>
<organism evidence="13 14">
    <name type="scientific">Johnsonella ignava ATCC 51276</name>
    <dbReference type="NCBI Taxonomy" id="679200"/>
    <lineage>
        <taxon>Bacteria</taxon>
        <taxon>Bacillati</taxon>
        <taxon>Bacillota</taxon>
        <taxon>Clostridia</taxon>
        <taxon>Lachnospirales</taxon>
        <taxon>Lachnospiraceae</taxon>
        <taxon>Johnsonella</taxon>
    </lineage>
</organism>
<evidence type="ECO:0000259" key="12">
    <source>
        <dbReference type="PROSITE" id="PS51721"/>
    </source>
</evidence>
<dbReference type="InterPro" id="IPR012340">
    <property type="entry name" value="NA-bd_OB-fold"/>
</dbReference>
<reference evidence="13 14" key="1">
    <citation type="submission" date="2011-08" db="EMBL/GenBank/DDBJ databases">
        <title>The Genome Sequence of Johnsonella ignava ATCC 51276.</title>
        <authorList>
            <consortium name="The Broad Institute Genome Sequencing Platform"/>
            <person name="Earl A."/>
            <person name="Ward D."/>
            <person name="Feldgarden M."/>
            <person name="Gevers D."/>
            <person name="Izard J."/>
            <person name="Blanton J.M."/>
            <person name="Baranova O.V."/>
            <person name="Dewhirst F.E."/>
            <person name="Young S.K."/>
            <person name="Zeng Q."/>
            <person name="Gargeya S."/>
            <person name="Fitzgerald M."/>
            <person name="Haas B."/>
            <person name="Abouelleil A."/>
            <person name="Alvarado L."/>
            <person name="Arachchi H.M."/>
            <person name="Berlin A."/>
            <person name="Brown A."/>
            <person name="Chapman S.B."/>
            <person name="Chen Z."/>
            <person name="Dunbar C."/>
            <person name="Freedman E."/>
            <person name="Gearin G."/>
            <person name="Gellesch M."/>
            <person name="Goldberg J."/>
            <person name="Griggs A."/>
            <person name="Gujja S."/>
            <person name="Heiman D."/>
            <person name="Howarth C."/>
            <person name="Larson L."/>
            <person name="Lui A."/>
            <person name="MacDonald P.J.P."/>
            <person name="Montmayeur A."/>
            <person name="Murphy C."/>
            <person name="Neiman D."/>
            <person name="Pearson M."/>
            <person name="Priest M."/>
            <person name="Roberts A."/>
            <person name="Saif S."/>
            <person name="Shea T."/>
            <person name="Shenoy N."/>
            <person name="Sisk P."/>
            <person name="Stolte C."/>
            <person name="Sykes S."/>
            <person name="Wortman J."/>
            <person name="Nusbaum C."/>
            <person name="Birren B."/>
        </authorList>
    </citation>
    <scope>NUCLEOTIDE SEQUENCE [LARGE SCALE GENOMIC DNA]</scope>
    <source>
        <strain evidence="13 14">ATCC 51276</strain>
    </source>
</reference>
<dbReference type="GO" id="GO:0042274">
    <property type="term" value="P:ribosomal small subunit biogenesis"/>
    <property type="evidence" value="ECO:0007669"/>
    <property type="project" value="UniProtKB-UniRule"/>
</dbReference>
<comment type="subcellular location">
    <subcellularLocation>
        <location evidence="10">Cytoplasm</location>
    </subcellularLocation>
</comment>
<comment type="subunit">
    <text evidence="10">Monomer. Associates with 30S ribosomal subunit, binds 16S rRNA.</text>
</comment>
<accession>G5GH54</accession>
<evidence type="ECO:0000256" key="3">
    <source>
        <dbReference type="ARBA" id="ARBA00022723"/>
    </source>
</evidence>
<feature type="binding site" evidence="10">
    <location>
        <position position="257"/>
    </location>
    <ligand>
        <name>Zn(2+)</name>
        <dbReference type="ChEBI" id="CHEBI:29105"/>
    </ligand>
</feature>
<keyword evidence="9 10" id="KW-0342">GTP-binding</keyword>
<feature type="binding site" evidence="10">
    <location>
        <begin position="162"/>
        <end position="170"/>
    </location>
    <ligand>
        <name>GTP</name>
        <dbReference type="ChEBI" id="CHEBI:37565"/>
    </ligand>
</feature>
<keyword evidence="5 10" id="KW-0547">Nucleotide-binding</keyword>
<evidence type="ECO:0000313" key="14">
    <source>
        <dbReference type="Proteomes" id="UP000003011"/>
    </source>
</evidence>
<dbReference type="HOGENOM" id="CLU_033617_2_1_9"/>
<comment type="function">
    <text evidence="10">One of several proteins that assist in the late maturation steps of the functional core of the 30S ribosomal subunit. Helps release RbfA from mature subunits. May play a role in the assembly of ribosomal proteins into the subunit. Circularly permuted GTPase that catalyzes slow GTP hydrolysis, GTPase activity is stimulated by the 30S ribosomal subunit.</text>
</comment>
<dbReference type="PANTHER" id="PTHR32120:SF11">
    <property type="entry name" value="SMALL RIBOSOMAL SUBUNIT BIOGENESIS GTPASE RSGA 1, MITOCHONDRIAL-RELATED"/>
    <property type="match status" value="1"/>
</dbReference>
<dbReference type="NCBIfam" id="TIGR00157">
    <property type="entry name" value="ribosome small subunit-dependent GTPase A"/>
    <property type="match status" value="1"/>
</dbReference>
<dbReference type="PROSITE" id="PS51721">
    <property type="entry name" value="G_CP"/>
    <property type="match status" value="1"/>
</dbReference>
<protein>
    <recommendedName>
        <fullName evidence="10">Small ribosomal subunit biogenesis GTPase RsgA</fullName>
        <ecNumber evidence="10">3.6.1.-</ecNumber>
    </recommendedName>
</protein>
<dbReference type="SUPFAM" id="SSF50249">
    <property type="entry name" value="Nucleic acid-binding proteins"/>
    <property type="match status" value="1"/>
</dbReference>
<dbReference type="InterPro" id="IPR004881">
    <property type="entry name" value="Ribosome_biogen_GTPase_RsgA"/>
</dbReference>
<keyword evidence="8 10" id="KW-0694">RNA-binding</keyword>
<feature type="binding site" evidence="10">
    <location>
        <position position="244"/>
    </location>
    <ligand>
        <name>Zn(2+)</name>
        <dbReference type="ChEBI" id="CHEBI:29105"/>
    </ligand>
</feature>
<dbReference type="PATRIC" id="fig|679200.3.peg.943"/>
<gene>
    <name evidence="10" type="primary">rsgA</name>
    <name evidence="13" type="ORF">HMPREF9333_00894</name>
</gene>
<dbReference type="GO" id="GO:0005737">
    <property type="term" value="C:cytoplasm"/>
    <property type="evidence" value="ECO:0007669"/>
    <property type="project" value="UniProtKB-SubCell"/>
</dbReference>
<evidence type="ECO:0000256" key="4">
    <source>
        <dbReference type="ARBA" id="ARBA00022730"/>
    </source>
</evidence>
<keyword evidence="3 10" id="KW-0479">Metal-binding</keyword>
<dbReference type="OrthoDB" id="9809485at2"/>
<evidence type="ECO:0000256" key="6">
    <source>
        <dbReference type="ARBA" id="ARBA00022801"/>
    </source>
</evidence>
<dbReference type="AlphaFoldDB" id="G5GH54"/>
<comment type="similarity">
    <text evidence="10">Belongs to the TRAFAC class YlqF/YawG GTPase family. RsgA subfamily.</text>
</comment>
<dbReference type="InterPro" id="IPR027417">
    <property type="entry name" value="P-loop_NTPase"/>
</dbReference>
<dbReference type="GO" id="GO:0005525">
    <property type="term" value="F:GTP binding"/>
    <property type="evidence" value="ECO:0007669"/>
    <property type="project" value="UniProtKB-UniRule"/>
</dbReference>
<dbReference type="Gene3D" id="2.40.50.140">
    <property type="entry name" value="Nucleic acid-binding proteins"/>
    <property type="match status" value="1"/>
</dbReference>
<dbReference type="Gene3D" id="3.40.50.300">
    <property type="entry name" value="P-loop containing nucleotide triphosphate hydrolases"/>
    <property type="match status" value="1"/>
</dbReference>
<name>G5GH54_9FIRM</name>
<dbReference type="CDD" id="cd01854">
    <property type="entry name" value="YjeQ_EngC"/>
    <property type="match status" value="1"/>
</dbReference>
<dbReference type="EMBL" id="ACZL01000015">
    <property type="protein sequence ID" value="EHI55851.1"/>
    <property type="molecule type" value="Genomic_DNA"/>
</dbReference>
<dbReference type="EC" id="3.6.1.-" evidence="10"/>
<dbReference type="GO" id="GO:0003924">
    <property type="term" value="F:GTPase activity"/>
    <property type="evidence" value="ECO:0007669"/>
    <property type="project" value="UniProtKB-UniRule"/>
</dbReference>
<dbReference type="eggNOG" id="COG1162">
    <property type="taxonomic scope" value="Bacteria"/>
</dbReference>
<dbReference type="GO" id="GO:0046872">
    <property type="term" value="F:metal ion binding"/>
    <property type="evidence" value="ECO:0007669"/>
    <property type="project" value="UniProtKB-KW"/>
</dbReference>
<evidence type="ECO:0000256" key="5">
    <source>
        <dbReference type="ARBA" id="ARBA00022741"/>
    </source>
</evidence>
<dbReference type="PROSITE" id="PS50936">
    <property type="entry name" value="ENGC_GTPASE"/>
    <property type="match status" value="1"/>
</dbReference>
<dbReference type="RefSeq" id="WP_005540187.1">
    <property type="nucleotide sequence ID" value="NZ_JH378831.1"/>
</dbReference>
<keyword evidence="1 10" id="KW-0963">Cytoplasm</keyword>
<dbReference type="STRING" id="679200.HMPREF9333_00894"/>
<dbReference type="InterPro" id="IPR030378">
    <property type="entry name" value="G_CP_dom"/>
</dbReference>
<comment type="cofactor">
    <cofactor evidence="10">
        <name>Zn(2+)</name>
        <dbReference type="ChEBI" id="CHEBI:29105"/>
    </cofactor>
    <text evidence="10">Binds 1 zinc ion per subunit.</text>
</comment>
<dbReference type="Proteomes" id="UP000003011">
    <property type="component" value="Unassembled WGS sequence"/>
</dbReference>
<evidence type="ECO:0000256" key="2">
    <source>
        <dbReference type="ARBA" id="ARBA00022517"/>
    </source>
</evidence>
<feature type="domain" description="CP-type G" evidence="12">
    <location>
        <begin position="64"/>
        <end position="220"/>
    </location>
</feature>
<evidence type="ECO:0000256" key="10">
    <source>
        <dbReference type="HAMAP-Rule" id="MF_01820"/>
    </source>
</evidence>